<name>A0A8C0NIU6_CANLF</name>
<evidence type="ECO:0000256" key="5">
    <source>
        <dbReference type="ARBA" id="ARBA00023163"/>
    </source>
</evidence>
<proteinExistence type="inferred from homology"/>
<dbReference type="Proteomes" id="UP000694429">
    <property type="component" value="Chromosome 15"/>
</dbReference>
<evidence type="ECO:0000256" key="3">
    <source>
        <dbReference type="ARBA" id="ARBA00023015"/>
    </source>
</evidence>
<feature type="domain" description="Transcription factor AP-2 C-terminal" evidence="8">
    <location>
        <begin position="2"/>
        <end position="66"/>
    </location>
</feature>
<reference evidence="9" key="2">
    <citation type="submission" date="2025-08" db="UniProtKB">
        <authorList>
            <consortium name="Ensembl"/>
        </authorList>
    </citation>
    <scope>IDENTIFICATION</scope>
</reference>
<sequence>MLLAARQICKEFADLMAQDRSPLGASRPGLLLEPGVQGRLTHFSLLTHGFGGPAICAALTAFQNYLLRVAQGPGPDVCRPGRRARGARGPGEGRQAPQVTPGGPGGSELQAAGTRVQGPLGLPPSRHLRAAARAAARAWLGALEGKGAAGGLRTGRPRWGEEGASSSRTAAIRGLSVPGSGAVAVVPRCAGLRKGAAPLSRPEDALTVSCAEALERDCRGPGAPGDTGPGPRFCTCCRLSGPRRPCTPATLRSLPHFLNKSFLPRL</sequence>
<keyword evidence="4" id="KW-0238">DNA-binding</keyword>
<accession>A0A8C0NIU6</accession>
<evidence type="ECO:0000256" key="1">
    <source>
        <dbReference type="ARBA" id="ARBA00004123"/>
    </source>
</evidence>
<reference evidence="9" key="1">
    <citation type="submission" date="2019-03" db="EMBL/GenBank/DDBJ databases">
        <authorList>
            <person name="Warren W.C."/>
            <person name="Johnson G.S."/>
        </authorList>
    </citation>
    <scope>NUCLEOTIDE SEQUENCE [LARGE SCALE GENOMIC DNA]</scope>
    <source>
        <strain evidence="9">Basenji</strain>
    </source>
</reference>
<dbReference type="InterPro" id="IPR013854">
    <property type="entry name" value="TF_AP2_C"/>
</dbReference>
<dbReference type="Ensembl" id="ENSCAFT00030031149.1">
    <property type="protein sequence ID" value="ENSCAFP00030027178.1"/>
    <property type="gene ID" value="ENSCAFG00030016886.1"/>
</dbReference>
<dbReference type="PANTHER" id="PTHR10812:SF13">
    <property type="entry name" value="TRANSCRIPTION FACTOR AP-2-EPSILON"/>
    <property type="match status" value="1"/>
</dbReference>
<feature type="region of interest" description="Disordered" evidence="7">
    <location>
        <begin position="77"/>
        <end position="124"/>
    </location>
</feature>
<protein>
    <recommendedName>
        <fullName evidence="8">Transcription factor AP-2 C-terminal domain-containing protein</fullName>
    </recommendedName>
</protein>
<comment type="subcellular location">
    <subcellularLocation>
        <location evidence="1">Nucleus</location>
    </subcellularLocation>
</comment>
<dbReference type="GO" id="GO:0003700">
    <property type="term" value="F:DNA-binding transcription factor activity"/>
    <property type="evidence" value="ECO:0007669"/>
    <property type="project" value="InterPro"/>
</dbReference>
<evidence type="ECO:0000313" key="10">
    <source>
        <dbReference type="Proteomes" id="UP000694429"/>
    </source>
</evidence>
<evidence type="ECO:0000256" key="2">
    <source>
        <dbReference type="ARBA" id="ARBA00007770"/>
    </source>
</evidence>
<evidence type="ECO:0000256" key="6">
    <source>
        <dbReference type="ARBA" id="ARBA00023242"/>
    </source>
</evidence>
<keyword evidence="5" id="KW-0804">Transcription</keyword>
<comment type="similarity">
    <text evidence="2">Belongs to the AP-2 family.</text>
</comment>
<organism evidence="9 10">
    <name type="scientific">Canis lupus familiaris</name>
    <name type="common">Dog</name>
    <name type="synonym">Canis familiaris</name>
    <dbReference type="NCBI Taxonomy" id="9615"/>
    <lineage>
        <taxon>Eukaryota</taxon>
        <taxon>Metazoa</taxon>
        <taxon>Chordata</taxon>
        <taxon>Craniata</taxon>
        <taxon>Vertebrata</taxon>
        <taxon>Euteleostomi</taxon>
        <taxon>Mammalia</taxon>
        <taxon>Eutheria</taxon>
        <taxon>Laurasiatheria</taxon>
        <taxon>Carnivora</taxon>
        <taxon>Caniformia</taxon>
        <taxon>Canidae</taxon>
        <taxon>Canis</taxon>
    </lineage>
</organism>
<keyword evidence="6" id="KW-0539">Nucleus</keyword>
<evidence type="ECO:0000256" key="7">
    <source>
        <dbReference type="SAM" id="MobiDB-lite"/>
    </source>
</evidence>
<evidence type="ECO:0000256" key="4">
    <source>
        <dbReference type="ARBA" id="ARBA00023125"/>
    </source>
</evidence>
<dbReference type="Pfam" id="PF03299">
    <property type="entry name" value="TF_AP-2"/>
    <property type="match status" value="1"/>
</dbReference>
<evidence type="ECO:0000313" key="9">
    <source>
        <dbReference type="Ensembl" id="ENSCAFP00030027178.1"/>
    </source>
</evidence>
<dbReference type="GO" id="GO:0005634">
    <property type="term" value="C:nucleus"/>
    <property type="evidence" value="ECO:0007669"/>
    <property type="project" value="UniProtKB-SubCell"/>
</dbReference>
<dbReference type="InterPro" id="IPR004979">
    <property type="entry name" value="TF_AP2"/>
</dbReference>
<dbReference type="PANTHER" id="PTHR10812">
    <property type="entry name" value="TRANSCRIPTION FACTOR AP-2"/>
    <property type="match status" value="1"/>
</dbReference>
<keyword evidence="3" id="KW-0805">Transcription regulation</keyword>
<dbReference type="AlphaFoldDB" id="A0A8C0NIU6"/>
<evidence type="ECO:0000259" key="8">
    <source>
        <dbReference type="Pfam" id="PF03299"/>
    </source>
</evidence>
<dbReference type="GO" id="GO:0003677">
    <property type="term" value="F:DNA binding"/>
    <property type="evidence" value="ECO:0007669"/>
    <property type="project" value="UniProtKB-KW"/>
</dbReference>